<dbReference type="PANTHER" id="PTHR43133">
    <property type="entry name" value="RNA POLYMERASE ECF-TYPE SIGMA FACTO"/>
    <property type="match status" value="1"/>
</dbReference>
<evidence type="ECO:0000256" key="4">
    <source>
        <dbReference type="ARBA" id="ARBA00023125"/>
    </source>
</evidence>
<dbReference type="InterPro" id="IPR007630">
    <property type="entry name" value="RNA_pol_sigma70_r4"/>
</dbReference>
<dbReference type="Proteomes" id="UP001161691">
    <property type="component" value="Unassembled WGS sequence"/>
</dbReference>
<keyword evidence="3" id="KW-0731">Sigma factor</keyword>
<dbReference type="SUPFAM" id="SSF88946">
    <property type="entry name" value="Sigma2 domain of RNA polymerase sigma factors"/>
    <property type="match status" value="1"/>
</dbReference>
<reference evidence="8" key="1">
    <citation type="submission" date="2023-04" db="EMBL/GenBank/DDBJ databases">
        <title>Comparative genomic analysis of Cohnella hashimotonis sp. nov., isolated from the International Space Station.</title>
        <authorList>
            <person name="Venkateswaran K."/>
            <person name="Simpson A."/>
        </authorList>
    </citation>
    <scope>NUCLEOTIDE SEQUENCE</scope>
    <source>
        <strain evidence="8">F6_2S_P_1</strain>
    </source>
</reference>
<accession>A0ABT6TGF9</accession>
<keyword evidence="5" id="KW-0804">Transcription</keyword>
<sequence>MNGTSAEAVLEMAEWLKKMEEGDPRAFEKLYEQAVPHLLPLACQLLADRMEAEDVVHDVLLGVIRDPGRYDASRGSAQAWLAVQVKSRCLDRLRKRSRTVLRGETEDATAMSAPSAQPETAVLARMEREAVRSALRQLPGVQREALAAAYYTPRSHKELADAWHVPLGTVKSRVRYGLGHLRKALDRMGWGAGAGGGGHE</sequence>
<dbReference type="NCBIfam" id="TIGR02937">
    <property type="entry name" value="sigma70-ECF"/>
    <property type="match status" value="1"/>
</dbReference>
<dbReference type="PANTHER" id="PTHR43133:SF62">
    <property type="entry name" value="RNA POLYMERASE SIGMA FACTOR SIGZ"/>
    <property type="match status" value="1"/>
</dbReference>
<keyword evidence="4" id="KW-0238">DNA-binding</keyword>
<feature type="domain" description="RNA polymerase sigma-70 region 2" evidence="6">
    <location>
        <begin position="30"/>
        <end position="99"/>
    </location>
</feature>
<dbReference type="InterPro" id="IPR013325">
    <property type="entry name" value="RNA_pol_sigma_r2"/>
</dbReference>
<dbReference type="InterPro" id="IPR013324">
    <property type="entry name" value="RNA_pol_sigma_r3/r4-like"/>
</dbReference>
<dbReference type="RefSeq" id="WP_282908331.1">
    <property type="nucleotide sequence ID" value="NZ_JAGRPV010000001.1"/>
</dbReference>
<dbReference type="InterPro" id="IPR007627">
    <property type="entry name" value="RNA_pol_sigma70_r2"/>
</dbReference>
<dbReference type="Gene3D" id="1.10.10.10">
    <property type="entry name" value="Winged helix-like DNA-binding domain superfamily/Winged helix DNA-binding domain"/>
    <property type="match status" value="1"/>
</dbReference>
<dbReference type="SUPFAM" id="SSF88659">
    <property type="entry name" value="Sigma3 and sigma4 domains of RNA polymerase sigma factors"/>
    <property type="match status" value="1"/>
</dbReference>
<dbReference type="Pfam" id="PF04545">
    <property type="entry name" value="Sigma70_r4"/>
    <property type="match status" value="1"/>
</dbReference>
<dbReference type="Pfam" id="PF04542">
    <property type="entry name" value="Sigma70_r2"/>
    <property type="match status" value="1"/>
</dbReference>
<evidence type="ECO:0000313" key="9">
    <source>
        <dbReference type="Proteomes" id="UP001161691"/>
    </source>
</evidence>
<evidence type="ECO:0000259" key="7">
    <source>
        <dbReference type="Pfam" id="PF04545"/>
    </source>
</evidence>
<proteinExistence type="inferred from homology"/>
<dbReference type="InterPro" id="IPR039425">
    <property type="entry name" value="RNA_pol_sigma-70-like"/>
</dbReference>
<dbReference type="CDD" id="cd06171">
    <property type="entry name" value="Sigma70_r4"/>
    <property type="match status" value="1"/>
</dbReference>
<evidence type="ECO:0000259" key="6">
    <source>
        <dbReference type="Pfam" id="PF04542"/>
    </source>
</evidence>
<dbReference type="Gene3D" id="1.10.1740.10">
    <property type="match status" value="1"/>
</dbReference>
<dbReference type="InterPro" id="IPR014284">
    <property type="entry name" value="RNA_pol_sigma-70_dom"/>
</dbReference>
<protein>
    <submittedName>
        <fullName evidence="8">Sigma-70 family RNA polymerase sigma factor</fullName>
    </submittedName>
</protein>
<gene>
    <name evidence="8" type="ORF">KB449_10525</name>
</gene>
<name>A0ABT6TGF9_9BACL</name>
<evidence type="ECO:0000256" key="2">
    <source>
        <dbReference type="ARBA" id="ARBA00023015"/>
    </source>
</evidence>
<keyword evidence="9" id="KW-1185">Reference proteome</keyword>
<evidence type="ECO:0000313" key="8">
    <source>
        <dbReference type="EMBL" id="MDI4645400.1"/>
    </source>
</evidence>
<comment type="caution">
    <text evidence="8">The sequence shown here is derived from an EMBL/GenBank/DDBJ whole genome shotgun (WGS) entry which is preliminary data.</text>
</comment>
<evidence type="ECO:0000256" key="1">
    <source>
        <dbReference type="ARBA" id="ARBA00010641"/>
    </source>
</evidence>
<feature type="domain" description="RNA polymerase sigma-70 region 4" evidence="7">
    <location>
        <begin position="134"/>
        <end position="183"/>
    </location>
</feature>
<dbReference type="EMBL" id="JAGRPV010000001">
    <property type="protein sequence ID" value="MDI4645400.1"/>
    <property type="molecule type" value="Genomic_DNA"/>
</dbReference>
<evidence type="ECO:0000256" key="5">
    <source>
        <dbReference type="ARBA" id="ARBA00023163"/>
    </source>
</evidence>
<dbReference type="InterPro" id="IPR036388">
    <property type="entry name" value="WH-like_DNA-bd_sf"/>
</dbReference>
<comment type="similarity">
    <text evidence="1">Belongs to the sigma-70 factor family. ECF subfamily.</text>
</comment>
<keyword evidence="2" id="KW-0805">Transcription regulation</keyword>
<evidence type="ECO:0000256" key="3">
    <source>
        <dbReference type="ARBA" id="ARBA00023082"/>
    </source>
</evidence>
<organism evidence="8 9">
    <name type="scientific">Cohnella hashimotonis</name>
    <dbReference type="NCBI Taxonomy" id="2826895"/>
    <lineage>
        <taxon>Bacteria</taxon>
        <taxon>Bacillati</taxon>
        <taxon>Bacillota</taxon>
        <taxon>Bacilli</taxon>
        <taxon>Bacillales</taxon>
        <taxon>Paenibacillaceae</taxon>
        <taxon>Cohnella</taxon>
    </lineage>
</organism>